<sequence length="262" mass="30480">MTTQKNHPFHLVDISPWPLLGALSAMITMMGLIKWFHLFNNNLLMLGFMTTSLIMFQWWRDVTRESTYQGLHTMKVTQGLKWGMILFITSEILFFISFFWAFFHNSLAPNIDIGLNWPPMGIMPFNPIEIPLLNTLILLTSGLTVTWAHHSLMENNFNQALQGLLFTVMLGVIFSIFQGYEYMEAPFTIADSIYGSSFFMATGFHGLHVLIGSSFLLICLMRHYFNHFSSVHHFGFEAAAWYWHFVDVVWLFLYISIYWWGS</sequence>
<keyword evidence="6 9" id="KW-1133">Transmembrane helix</keyword>
<feature type="transmembrane region" description="Helical" evidence="9">
    <location>
        <begin position="198"/>
        <end position="220"/>
    </location>
</feature>
<keyword evidence="8 11" id="KW-0496">Mitochondrion</keyword>
<dbReference type="InterPro" id="IPR013833">
    <property type="entry name" value="Cyt_c_oxidase_su3_a-hlx"/>
</dbReference>
<keyword evidence="4 8" id="KW-0812">Transmembrane</keyword>
<comment type="function">
    <text evidence="8">Component of the cytochrome c oxidase, the last enzyme in the mitochondrial electron transport chain which drives oxidative phosphorylation. The respiratory chain contains 3 multisubunit complexes succinate dehydrogenase (complex II, CII), ubiquinol-cytochrome c oxidoreductase (cytochrome b-c1 complex, complex III, CIII) and cytochrome c oxidase (complex IV, CIV), that cooperate to transfer electrons derived from NADH and succinate to molecular oxygen, creating an electrochemical gradient over the inner membrane that drives transmembrane transport and the ATP synthase. Cytochrome c oxidase is the component of the respiratory chain that catalyzes the reduction of oxygen to water. Electrons originating from reduced cytochrome c in the intermembrane space (IMS) are transferred via the dinuclear copper A center (CU(A)) of subunit 2 and heme A of subunit 1 to the active site in subunit 1, a binuclear center (BNC) formed by heme A3 and copper B (CU(B)). The BNC reduces molecular oxygen to 2 water molecules using 4 electrons from cytochrome c in the IMS and 4 protons from the mitochondrial matrix.</text>
</comment>
<evidence type="ECO:0000256" key="6">
    <source>
        <dbReference type="ARBA" id="ARBA00022989"/>
    </source>
</evidence>
<evidence type="ECO:0000313" key="11">
    <source>
        <dbReference type="EMBL" id="ARH54356.1"/>
    </source>
</evidence>
<dbReference type="Pfam" id="PF00510">
    <property type="entry name" value="COX3"/>
    <property type="match status" value="1"/>
</dbReference>
<dbReference type="GO" id="GO:0016020">
    <property type="term" value="C:membrane"/>
    <property type="evidence" value="ECO:0007669"/>
    <property type="project" value="UniProtKB-SubCell"/>
</dbReference>
<dbReference type="EMBL" id="KX087282">
    <property type="protein sequence ID" value="ARH54356.1"/>
    <property type="molecule type" value="Genomic_DNA"/>
</dbReference>
<comment type="similarity">
    <text evidence="2 8">Belongs to the cytochrome c oxidase subunit 3 family.</text>
</comment>
<dbReference type="GO" id="GO:0005739">
    <property type="term" value="C:mitochondrion"/>
    <property type="evidence" value="ECO:0007669"/>
    <property type="project" value="TreeGrafter"/>
</dbReference>
<feature type="transmembrane region" description="Helical" evidence="9">
    <location>
        <begin position="130"/>
        <end position="148"/>
    </location>
</feature>
<evidence type="ECO:0000259" key="10">
    <source>
        <dbReference type="PROSITE" id="PS50253"/>
    </source>
</evidence>
<feature type="domain" description="Heme-copper oxidase subunit III family profile" evidence="10">
    <location>
        <begin position="5"/>
        <end position="262"/>
    </location>
</feature>
<keyword evidence="5" id="KW-1278">Translocase</keyword>
<dbReference type="PANTHER" id="PTHR11403">
    <property type="entry name" value="CYTOCHROME C OXIDASE SUBUNIT III"/>
    <property type="match status" value="1"/>
</dbReference>
<feature type="transmembrane region" description="Helical" evidence="9">
    <location>
        <begin position="12"/>
        <end position="33"/>
    </location>
</feature>
<reference evidence="11" key="1">
    <citation type="submission" date="2016-04" db="EMBL/GenBank/DDBJ databases">
        <title>Mitochondria of beetle species.</title>
        <authorList>
            <person name="Hunter A."/>
            <person name="Moriniere J."/>
            <person name="Tang P."/>
            <person name="Linard B."/>
            <person name="Crampton-Platt A."/>
            <person name="Vogler A.P."/>
        </authorList>
    </citation>
    <scope>NUCLEOTIDE SEQUENCE</scope>
</reference>
<dbReference type="InterPro" id="IPR033945">
    <property type="entry name" value="Cyt_c_oxase_su3_dom"/>
</dbReference>
<proteinExistence type="inferred from homology"/>
<dbReference type="GO" id="GO:0006123">
    <property type="term" value="P:mitochondrial electron transport, cytochrome c to oxygen"/>
    <property type="evidence" value="ECO:0007669"/>
    <property type="project" value="TreeGrafter"/>
</dbReference>
<dbReference type="AlphaFoldDB" id="A0A343C2W3"/>
<protein>
    <recommendedName>
        <fullName evidence="3 8">Cytochrome c oxidase subunit 3</fullName>
    </recommendedName>
</protein>
<geneLocation type="mitochondrion" evidence="11"/>
<evidence type="ECO:0000256" key="9">
    <source>
        <dbReference type="SAM" id="Phobius"/>
    </source>
</evidence>
<evidence type="ECO:0000256" key="1">
    <source>
        <dbReference type="ARBA" id="ARBA00004141"/>
    </source>
</evidence>
<evidence type="ECO:0000256" key="7">
    <source>
        <dbReference type="ARBA" id="ARBA00023136"/>
    </source>
</evidence>
<dbReference type="Gene3D" id="1.20.120.80">
    <property type="entry name" value="Cytochrome c oxidase, subunit III, four-helix bundle"/>
    <property type="match status" value="1"/>
</dbReference>
<name>A0A343C2W3_9CUCU</name>
<feature type="transmembrane region" description="Helical" evidence="9">
    <location>
        <begin position="160"/>
        <end position="178"/>
    </location>
</feature>
<accession>A0A343C2W3</accession>
<organism evidence="11">
    <name type="scientific">Dibolia rugulosa</name>
    <dbReference type="NCBI Taxonomy" id="1587238"/>
    <lineage>
        <taxon>Eukaryota</taxon>
        <taxon>Metazoa</taxon>
        <taxon>Ecdysozoa</taxon>
        <taxon>Arthropoda</taxon>
        <taxon>Hexapoda</taxon>
        <taxon>Insecta</taxon>
        <taxon>Pterygota</taxon>
        <taxon>Neoptera</taxon>
        <taxon>Endopterygota</taxon>
        <taxon>Coleoptera</taxon>
        <taxon>Polyphaga</taxon>
        <taxon>Cucujiformia</taxon>
        <taxon>Chrysomeloidea</taxon>
        <taxon>Chrysomelidae</taxon>
        <taxon>Galerucinae</taxon>
        <taxon>Alticini</taxon>
        <taxon>Diabolina</taxon>
        <taxon>Dibolia</taxon>
    </lineage>
</organism>
<feature type="transmembrane region" description="Helical" evidence="9">
    <location>
        <begin position="241"/>
        <end position="261"/>
    </location>
</feature>
<evidence type="ECO:0000256" key="5">
    <source>
        <dbReference type="ARBA" id="ARBA00022967"/>
    </source>
</evidence>
<evidence type="ECO:0000256" key="2">
    <source>
        <dbReference type="ARBA" id="ARBA00010581"/>
    </source>
</evidence>
<dbReference type="PROSITE" id="PS50253">
    <property type="entry name" value="COX3"/>
    <property type="match status" value="1"/>
</dbReference>
<dbReference type="CDD" id="cd01665">
    <property type="entry name" value="Cyt_c_Oxidase_III"/>
    <property type="match status" value="1"/>
</dbReference>
<keyword evidence="7 9" id="KW-0472">Membrane</keyword>
<dbReference type="Gene3D" id="1.10.287.70">
    <property type="match status" value="1"/>
</dbReference>
<dbReference type="FunFam" id="1.20.120.80:FF:000002">
    <property type="entry name" value="Cytochrome c oxidase subunit 3"/>
    <property type="match status" value="1"/>
</dbReference>
<dbReference type="PANTHER" id="PTHR11403:SF7">
    <property type="entry name" value="CYTOCHROME C OXIDASE SUBUNIT 3"/>
    <property type="match status" value="1"/>
</dbReference>
<feature type="transmembrane region" description="Helical" evidence="9">
    <location>
        <begin position="80"/>
        <end position="103"/>
    </location>
</feature>
<gene>
    <name evidence="11" type="primary">cox3</name>
</gene>
<evidence type="ECO:0000256" key="4">
    <source>
        <dbReference type="ARBA" id="ARBA00022692"/>
    </source>
</evidence>
<dbReference type="InterPro" id="IPR035973">
    <property type="entry name" value="Cyt_c_oxidase_su3-like_sf"/>
</dbReference>
<evidence type="ECO:0000256" key="3">
    <source>
        <dbReference type="ARBA" id="ARBA00015944"/>
    </source>
</evidence>
<dbReference type="GO" id="GO:0004129">
    <property type="term" value="F:cytochrome-c oxidase activity"/>
    <property type="evidence" value="ECO:0007669"/>
    <property type="project" value="InterPro"/>
</dbReference>
<dbReference type="InterPro" id="IPR024791">
    <property type="entry name" value="Cyt_c/ubiquinol_Oxase_su3"/>
</dbReference>
<evidence type="ECO:0000256" key="8">
    <source>
        <dbReference type="RuleBase" id="RU003375"/>
    </source>
</evidence>
<comment type="subcellular location">
    <subcellularLocation>
        <location evidence="1">Membrane</location>
        <topology evidence="1">Multi-pass membrane protein</topology>
    </subcellularLocation>
</comment>
<dbReference type="SUPFAM" id="SSF81452">
    <property type="entry name" value="Cytochrome c oxidase subunit III-like"/>
    <property type="match status" value="1"/>
</dbReference>
<dbReference type="InterPro" id="IPR000298">
    <property type="entry name" value="Cyt_c_oxidase-like_su3"/>
</dbReference>